<evidence type="ECO:0000259" key="3">
    <source>
        <dbReference type="PROSITE" id="PS50158"/>
    </source>
</evidence>
<evidence type="ECO:0000313" key="4">
    <source>
        <dbReference type="EMBL" id="KAJ2684577.1"/>
    </source>
</evidence>
<feature type="domain" description="CCHC-type" evidence="3">
    <location>
        <begin position="155"/>
        <end position="170"/>
    </location>
</feature>
<organism evidence="4 5">
    <name type="scientific">Coemansia spiralis</name>
    <dbReference type="NCBI Taxonomy" id="417178"/>
    <lineage>
        <taxon>Eukaryota</taxon>
        <taxon>Fungi</taxon>
        <taxon>Fungi incertae sedis</taxon>
        <taxon>Zoopagomycota</taxon>
        <taxon>Kickxellomycotina</taxon>
        <taxon>Kickxellomycetes</taxon>
        <taxon>Kickxellales</taxon>
        <taxon>Kickxellaceae</taxon>
        <taxon>Coemansia</taxon>
    </lineage>
</organism>
<dbReference type="PROSITE" id="PS50158">
    <property type="entry name" value="ZF_CCHC"/>
    <property type="match status" value="1"/>
</dbReference>
<evidence type="ECO:0000313" key="5">
    <source>
        <dbReference type="Proteomes" id="UP001151516"/>
    </source>
</evidence>
<gene>
    <name evidence="4" type="ORF">IWW39_004815</name>
</gene>
<sequence>MQLGADGKYPGSAPEFYAALKAHFIPFADVRHAEVELRSLKQRSSVAAYVSAFDNLIVRIGNMTDDDKRRRFTDGLDKTTQDLVLRSAETTFNGVRRLAMSQDLMSTAPVTDLCTPGRTTTATDPVAMDVDYVGNSRPHHQATDNRQQDRSAGLCFCCHQPGHISRTCPRRPQHNGQNQWRRLQMHNLEWPQYPLQYLPQYPPQYPPYYPPYTGFPPMFAPPQQPSTLAPPGPGQDFPPRQ</sequence>
<feature type="compositionally biased region" description="Pro residues" evidence="2">
    <location>
        <begin position="216"/>
        <end position="233"/>
    </location>
</feature>
<dbReference type="GO" id="GO:0003676">
    <property type="term" value="F:nucleic acid binding"/>
    <property type="evidence" value="ECO:0007669"/>
    <property type="project" value="InterPro"/>
</dbReference>
<dbReference type="OrthoDB" id="5591196at2759"/>
<keyword evidence="1" id="KW-0479">Metal-binding</keyword>
<evidence type="ECO:0000256" key="2">
    <source>
        <dbReference type="SAM" id="MobiDB-lite"/>
    </source>
</evidence>
<protein>
    <recommendedName>
        <fullName evidence="3">CCHC-type domain-containing protein</fullName>
    </recommendedName>
</protein>
<accession>A0A9W8GIR3</accession>
<dbReference type="InterPro" id="IPR036875">
    <property type="entry name" value="Znf_CCHC_sf"/>
</dbReference>
<dbReference type="Gene3D" id="4.10.60.10">
    <property type="entry name" value="Zinc finger, CCHC-type"/>
    <property type="match status" value="1"/>
</dbReference>
<keyword evidence="1" id="KW-0863">Zinc-finger</keyword>
<dbReference type="InterPro" id="IPR005162">
    <property type="entry name" value="Retrotrans_gag_dom"/>
</dbReference>
<reference evidence="4" key="1">
    <citation type="submission" date="2022-07" db="EMBL/GenBank/DDBJ databases">
        <title>Phylogenomic reconstructions and comparative analyses of Kickxellomycotina fungi.</title>
        <authorList>
            <person name="Reynolds N.K."/>
            <person name="Stajich J.E."/>
            <person name="Barry K."/>
            <person name="Grigoriev I.V."/>
            <person name="Crous P."/>
            <person name="Smith M.E."/>
        </authorList>
    </citation>
    <scope>NUCLEOTIDE SEQUENCE</scope>
    <source>
        <strain evidence="4">CBS 109367</strain>
    </source>
</reference>
<keyword evidence="1" id="KW-0862">Zinc</keyword>
<comment type="caution">
    <text evidence="4">The sequence shown here is derived from an EMBL/GenBank/DDBJ whole genome shotgun (WGS) entry which is preliminary data.</text>
</comment>
<evidence type="ECO:0000256" key="1">
    <source>
        <dbReference type="PROSITE-ProRule" id="PRU00047"/>
    </source>
</evidence>
<dbReference type="AlphaFoldDB" id="A0A9W8GIR3"/>
<feature type="region of interest" description="Disordered" evidence="2">
    <location>
        <begin position="216"/>
        <end position="241"/>
    </location>
</feature>
<proteinExistence type="predicted"/>
<name>A0A9W8GIR3_9FUNG</name>
<dbReference type="EMBL" id="JANBTX010000201">
    <property type="protein sequence ID" value="KAJ2684577.1"/>
    <property type="molecule type" value="Genomic_DNA"/>
</dbReference>
<dbReference type="Pfam" id="PF03732">
    <property type="entry name" value="Retrotrans_gag"/>
    <property type="match status" value="1"/>
</dbReference>
<keyword evidence="5" id="KW-1185">Reference proteome</keyword>
<dbReference type="Proteomes" id="UP001151516">
    <property type="component" value="Unassembled WGS sequence"/>
</dbReference>
<dbReference type="SUPFAM" id="SSF57756">
    <property type="entry name" value="Retrovirus zinc finger-like domains"/>
    <property type="match status" value="1"/>
</dbReference>
<dbReference type="InterPro" id="IPR001878">
    <property type="entry name" value="Znf_CCHC"/>
</dbReference>
<dbReference type="GO" id="GO:0008270">
    <property type="term" value="F:zinc ion binding"/>
    <property type="evidence" value="ECO:0007669"/>
    <property type="project" value="UniProtKB-KW"/>
</dbReference>